<sequence length="118" mass="14249">MSGVRHEKDKFWCIYEMYFKIYKLIFLPSHDRQSKIQGAKLRRIFYNQKEMRYLKPSFLDIVSRNNIMQHAFLLSSCMSSKRSRSGFFDLNAFKVPDVSLINIMYKIQFQNEANCYHK</sequence>
<keyword evidence="1" id="KW-1185">Reference proteome</keyword>
<evidence type="ECO:0000313" key="1">
    <source>
        <dbReference type="Proteomes" id="UP000887565"/>
    </source>
</evidence>
<evidence type="ECO:0000313" key="2">
    <source>
        <dbReference type="WBParaSite" id="nRc.2.0.1.t05303-RA"/>
    </source>
</evidence>
<reference evidence="2" key="1">
    <citation type="submission" date="2022-11" db="UniProtKB">
        <authorList>
            <consortium name="WormBaseParasite"/>
        </authorList>
    </citation>
    <scope>IDENTIFICATION</scope>
</reference>
<protein>
    <submittedName>
        <fullName evidence="2">Maturase K</fullName>
    </submittedName>
</protein>
<organism evidence="1 2">
    <name type="scientific">Romanomermis culicivorax</name>
    <name type="common">Nematode worm</name>
    <dbReference type="NCBI Taxonomy" id="13658"/>
    <lineage>
        <taxon>Eukaryota</taxon>
        <taxon>Metazoa</taxon>
        <taxon>Ecdysozoa</taxon>
        <taxon>Nematoda</taxon>
        <taxon>Enoplea</taxon>
        <taxon>Dorylaimia</taxon>
        <taxon>Mermithida</taxon>
        <taxon>Mermithoidea</taxon>
        <taxon>Mermithidae</taxon>
        <taxon>Romanomermis</taxon>
    </lineage>
</organism>
<dbReference type="AlphaFoldDB" id="A0A915HTS3"/>
<dbReference type="Proteomes" id="UP000887565">
    <property type="component" value="Unplaced"/>
</dbReference>
<dbReference type="WBParaSite" id="nRc.2.0.1.t05303-RA">
    <property type="protein sequence ID" value="nRc.2.0.1.t05303-RA"/>
    <property type="gene ID" value="nRc.2.0.1.g05303"/>
</dbReference>
<name>A0A915HTS3_ROMCU</name>
<proteinExistence type="predicted"/>
<accession>A0A915HTS3</accession>